<keyword evidence="4" id="KW-1185">Reference proteome</keyword>
<dbReference type="EMBL" id="CACSIP010000023">
    <property type="protein sequence ID" value="CAA0124441.1"/>
    <property type="molecule type" value="Genomic_DNA"/>
</dbReference>
<feature type="compositionally biased region" description="Low complexity" evidence="1">
    <location>
        <begin position="11"/>
        <end position="23"/>
    </location>
</feature>
<accession>A0A5S9QYW8</accession>
<sequence>MESQPPPQVPQQPSSPHGVPSPSHRLHSPSGVAWATICGMLIAGGIVLALNYWKWGQKWFAAAAVVGGLLTTVILGRLAWVVPAGVPPVVFLVPQVMFGYFAARWLQGRRFDAHRAAGGTRVSPGIDALIGLGITTLLVGVSLVMLFVSGLNPKALVDFQDSVDFGQGQQVYYAQGATRDDAQRFGEVLVNAGYFDNSGPAEVLIAGRGRDRAFSFVDAGGAWDDPANVEYMRDLAEYIAPDIGGPPVTVVLLDENLDEQIRCILADNWHCSP</sequence>
<feature type="transmembrane region" description="Helical" evidence="2">
    <location>
        <begin position="60"/>
        <end position="80"/>
    </location>
</feature>
<evidence type="ECO:0000313" key="4">
    <source>
        <dbReference type="Proteomes" id="UP000430146"/>
    </source>
</evidence>
<feature type="region of interest" description="Disordered" evidence="1">
    <location>
        <begin position="1"/>
        <end position="26"/>
    </location>
</feature>
<keyword evidence="2" id="KW-0812">Transmembrane</keyword>
<evidence type="ECO:0000313" key="3">
    <source>
        <dbReference type="EMBL" id="CAA0124441.1"/>
    </source>
</evidence>
<dbReference type="Proteomes" id="UP000430146">
    <property type="component" value="Unassembled WGS sequence"/>
</dbReference>
<name>A0A5S9QYW8_MYCVN</name>
<evidence type="ECO:0000256" key="1">
    <source>
        <dbReference type="SAM" id="MobiDB-lite"/>
    </source>
</evidence>
<dbReference type="AlphaFoldDB" id="A0A5S9QYW8"/>
<keyword evidence="2" id="KW-0472">Membrane</keyword>
<evidence type="ECO:0000256" key="2">
    <source>
        <dbReference type="SAM" id="Phobius"/>
    </source>
</evidence>
<gene>
    <name evidence="3" type="ORF">AELLOGFF_00991</name>
</gene>
<reference evidence="3 4" key="1">
    <citation type="submission" date="2019-11" db="EMBL/GenBank/DDBJ databases">
        <authorList>
            <person name="Holert J."/>
        </authorList>
    </citation>
    <scope>NUCLEOTIDE SEQUENCE [LARGE SCALE GENOMIC DNA]</scope>
    <source>
        <strain evidence="3">BC8_1</strain>
    </source>
</reference>
<protein>
    <submittedName>
        <fullName evidence="3">Uncharacterized protein</fullName>
    </submittedName>
</protein>
<proteinExistence type="predicted"/>
<feature type="transmembrane region" description="Helical" evidence="2">
    <location>
        <begin position="126"/>
        <end position="148"/>
    </location>
</feature>
<organism evidence="3 4">
    <name type="scientific">Mycolicibacterium vanbaalenii</name>
    <name type="common">Mycobacterium vanbaalenii</name>
    <dbReference type="NCBI Taxonomy" id="110539"/>
    <lineage>
        <taxon>Bacteria</taxon>
        <taxon>Bacillati</taxon>
        <taxon>Actinomycetota</taxon>
        <taxon>Actinomycetes</taxon>
        <taxon>Mycobacteriales</taxon>
        <taxon>Mycobacteriaceae</taxon>
        <taxon>Mycolicibacterium</taxon>
    </lineage>
</organism>
<feature type="transmembrane region" description="Helical" evidence="2">
    <location>
        <begin position="32"/>
        <end position="53"/>
    </location>
</feature>
<feature type="transmembrane region" description="Helical" evidence="2">
    <location>
        <begin position="86"/>
        <end position="106"/>
    </location>
</feature>
<keyword evidence="2" id="KW-1133">Transmembrane helix</keyword>
<feature type="compositionally biased region" description="Pro residues" evidence="1">
    <location>
        <begin position="1"/>
        <end position="10"/>
    </location>
</feature>